<dbReference type="PANTHER" id="PTHR24260:SF136">
    <property type="entry name" value="GH08193P-RELATED"/>
    <property type="match status" value="1"/>
</dbReference>
<name>A0AAW2YHT6_9EUKA</name>
<dbReference type="PANTHER" id="PTHR24260">
    <property type="match status" value="1"/>
</dbReference>
<keyword evidence="1" id="KW-1133">Transmembrane helix</keyword>
<dbReference type="Proteomes" id="UP001431209">
    <property type="component" value="Unassembled WGS sequence"/>
</dbReference>
<evidence type="ECO:0000259" key="3">
    <source>
        <dbReference type="PROSITE" id="PS50240"/>
    </source>
</evidence>
<dbReference type="InterPro" id="IPR001254">
    <property type="entry name" value="Trypsin_dom"/>
</dbReference>
<dbReference type="InterPro" id="IPR018114">
    <property type="entry name" value="TRYPSIN_HIS"/>
</dbReference>
<proteinExistence type="predicted"/>
<dbReference type="GO" id="GO:0006508">
    <property type="term" value="P:proteolysis"/>
    <property type="evidence" value="ECO:0007669"/>
    <property type="project" value="InterPro"/>
</dbReference>
<feature type="chain" id="PRO_5043363226" evidence="2">
    <location>
        <begin position="17"/>
        <end position="333"/>
    </location>
</feature>
<dbReference type="InterPro" id="IPR051333">
    <property type="entry name" value="CLIP_Serine_Protease"/>
</dbReference>
<evidence type="ECO:0000313" key="5">
    <source>
        <dbReference type="Proteomes" id="UP001431209"/>
    </source>
</evidence>
<sequence>MIKVIILCVLFSLSRALYNGMEVQQGQYPYLVYIMVDPGTEGTYACGGGLISSRYVMSAGHCSFGSVFQVIVGRIDVKGYHKTDLYNVTNVIRPNDFGKEELFDYDDIAIYTLESPILEVENYTQYMDVGLNEPPVGQPLHVAGFGQLAGGEDTSKVHWGITSRAPDQVCIDSFSSYRSEISYCTNDTQMYSCPGDSGSPIVVKLEGSTRWVSVGIDSFGWVGTCGSKRPESVVGKVASMVDFIKQNTQLAPPNFVTVSYTPVATTSAPSVQITSSPVPSLGVTTTAAITTDSPAPKSQQIVDSPKEINAASLLGGTVALLAGIIAVMSITFV</sequence>
<dbReference type="EMBL" id="JAOPGA020000129">
    <property type="protein sequence ID" value="KAL0477011.1"/>
    <property type="molecule type" value="Genomic_DNA"/>
</dbReference>
<accession>A0AAW2YHT6</accession>
<organism evidence="4 5">
    <name type="scientific">Acrasis kona</name>
    <dbReference type="NCBI Taxonomy" id="1008807"/>
    <lineage>
        <taxon>Eukaryota</taxon>
        <taxon>Discoba</taxon>
        <taxon>Heterolobosea</taxon>
        <taxon>Tetramitia</taxon>
        <taxon>Eutetramitia</taxon>
        <taxon>Acrasidae</taxon>
        <taxon>Acrasis</taxon>
    </lineage>
</organism>
<evidence type="ECO:0000256" key="2">
    <source>
        <dbReference type="SAM" id="SignalP"/>
    </source>
</evidence>
<dbReference type="InterPro" id="IPR043504">
    <property type="entry name" value="Peptidase_S1_PA_chymotrypsin"/>
</dbReference>
<dbReference type="PROSITE" id="PS50240">
    <property type="entry name" value="TRYPSIN_DOM"/>
    <property type="match status" value="1"/>
</dbReference>
<dbReference type="AlphaFoldDB" id="A0AAW2YHT6"/>
<dbReference type="InterPro" id="IPR009003">
    <property type="entry name" value="Peptidase_S1_PA"/>
</dbReference>
<keyword evidence="1" id="KW-0812">Transmembrane</keyword>
<evidence type="ECO:0000313" key="4">
    <source>
        <dbReference type="EMBL" id="KAL0477011.1"/>
    </source>
</evidence>
<dbReference type="PROSITE" id="PS00134">
    <property type="entry name" value="TRYPSIN_HIS"/>
    <property type="match status" value="1"/>
</dbReference>
<dbReference type="Pfam" id="PF00089">
    <property type="entry name" value="Trypsin"/>
    <property type="match status" value="1"/>
</dbReference>
<dbReference type="InterPro" id="IPR001314">
    <property type="entry name" value="Peptidase_S1A"/>
</dbReference>
<feature type="domain" description="Peptidase S1" evidence="3">
    <location>
        <begin position="17"/>
        <end position="249"/>
    </location>
</feature>
<dbReference type="SMART" id="SM00020">
    <property type="entry name" value="Tryp_SPc"/>
    <property type="match status" value="1"/>
</dbReference>
<keyword evidence="5" id="KW-1185">Reference proteome</keyword>
<reference evidence="4 5" key="1">
    <citation type="submission" date="2024-03" db="EMBL/GenBank/DDBJ databases">
        <title>The Acrasis kona genome and developmental transcriptomes reveal deep origins of eukaryotic multicellular pathways.</title>
        <authorList>
            <person name="Sheikh S."/>
            <person name="Fu C.-J."/>
            <person name="Brown M.W."/>
            <person name="Baldauf S.L."/>
        </authorList>
    </citation>
    <scope>NUCLEOTIDE SEQUENCE [LARGE SCALE GENOMIC DNA]</scope>
    <source>
        <strain evidence="4 5">ATCC MYA-3509</strain>
    </source>
</reference>
<dbReference type="Gene3D" id="2.40.10.10">
    <property type="entry name" value="Trypsin-like serine proteases"/>
    <property type="match status" value="1"/>
</dbReference>
<dbReference type="SUPFAM" id="SSF50494">
    <property type="entry name" value="Trypsin-like serine proteases"/>
    <property type="match status" value="1"/>
</dbReference>
<comment type="caution">
    <text evidence="4">The sequence shown here is derived from an EMBL/GenBank/DDBJ whole genome shotgun (WGS) entry which is preliminary data.</text>
</comment>
<dbReference type="GO" id="GO:0004252">
    <property type="term" value="F:serine-type endopeptidase activity"/>
    <property type="evidence" value="ECO:0007669"/>
    <property type="project" value="InterPro"/>
</dbReference>
<protein>
    <submittedName>
        <fullName evidence="4">CTRB1</fullName>
    </submittedName>
</protein>
<keyword evidence="2" id="KW-0732">Signal</keyword>
<evidence type="ECO:0000256" key="1">
    <source>
        <dbReference type="SAM" id="Phobius"/>
    </source>
</evidence>
<feature type="signal peptide" evidence="2">
    <location>
        <begin position="1"/>
        <end position="16"/>
    </location>
</feature>
<gene>
    <name evidence="4" type="ORF">AKO1_006362</name>
</gene>
<dbReference type="PRINTS" id="PR00722">
    <property type="entry name" value="CHYMOTRYPSIN"/>
</dbReference>
<keyword evidence="1" id="KW-0472">Membrane</keyword>
<feature type="transmembrane region" description="Helical" evidence="1">
    <location>
        <begin position="310"/>
        <end position="332"/>
    </location>
</feature>